<dbReference type="SUPFAM" id="SSF88659">
    <property type="entry name" value="Sigma3 and sigma4 domains of RNA polymerase sigma factors"/>
    <property type="match status" value="1"/>
</dbReference>
<evidence type="ECO:0000256" key="3">
    <source>
        <dbReference type="ARBA" id="ARBA00023082"/>
    </source>
</evidence>
<dbReference type="InterPro" id="IPR014284">
    <property type="entry name" value="RNA_pol_sigma-70_dom"/>
</dbReference>
<dbReference type="GO" id="GO:0016987">
    <property type="term" value="F:sigma factor activity"/>
    <property type="evidence" value="ECO:0007669"/>
    <property type="project" value="UniProtKB-KW"/>
</dbReference>
<evidence type="ECO:0000256" key="4">
    <source>
        <dbReference type="ARBA" id="ARBA00023125"/>
    </source>
</evidence>
<proteinExistence type="inferred from homology"/>
<comment type="similarity">
    <text evidence="1">Belongs to the sigma-70 factor family. ECF subfamily.</text>
</comment>
<dbReference type="PANTHER" id="PTHR43133:SF8">
    <property type="entry name" value="RNA POLYMERASE SIGMA FACTOR HI_1459-RELATED"/>
    <property type="match status" value="1"/>
</dbReference>
<keyword evidence="2" id="KW-0805">Transcription regulation</keyword>
<dbReference type="EMBL" id="LKEU01000027">
    <property type="protein sequence ID" value="OFV71033.1"/>
    <property type="molecule type" value="Genomic_DNA"/>
</dbReference>
<dbReference type="InterPro" id="IPR013324">
    <property type="entry name" value="RNA_pol_sigma_r3/r4-like"/>
</dbReference>
<dbReference type="InterPro" id="IPR013249">
    <property type="entry name" value="RNA_pol_sigma70_r4_t2"/>
</dbReference>
<reference evidence="8 9" key="1">
    <citation type="submission" date="2015-09" db="EMBL/GenBank/DDBJ databases">
        <title>Genome sequence of Acetobacterium wieringae DSM 1911.</title>
        <authorList>
            <person name="Poehlein A."/>
            <person name="Bengelsdorf F.R."/>
            <person name="Schiel-Bengelsdorf B."/>
            <person name="Duerre P."/>
            <person name="Daniel R."/>
        </authorList>
    </citation>
    <scope>NUCLEOTIDE SEQUENCE [LARGE SCALE GENOMIC DNA]</scope>
    <source>
        <strain evidence="8 9">DSM 1911</strain>
    </source>
</reference>
<accession>A0A1F2PI73</accession>
<dbReference type="OrthoDB" id="9784984at2"/>
<keyword evidence="5" id="KW-0804">Transcription</keyword>
<protein>
    <submittedName>
        <fullName evidence="8">RNA polymerase sigma factor YlaC</fullName>
    </submittedName>
</protein>
<dbReference type="InterPro" id="IPR013325">
    <property type="entry name" value="RNA_pol_sigma_r2"/>
</dbReference>
<dbReference type="InterPro" id="IPR039425">
    <property type="entry name" value="RNA_pol_sigma-70-like"/>
</dbReference>
<name>A0A1F2PI73_9FIRM</name>
<dbReference type="Proteomes" id="UP000176244">
    <property type="component" value="Unassembled WGS sequence"/>
</dbReference>
<evidence type="ECO:0000256" key="2">
    <source>
        <dbReference type="ARBA" id="ARBA00023015"/>
    </source>
</evidence>
<dbReference type="RefSeq" id="WP_070370926.1">
    <property type="nucleotide sequence ID" value="NZ_JBCFAW010000002.1"/>
</dbReference>
<evidence type="ECO:0000313" key="8">
    <source>
        <dbReference type="EMBL" id="OFV71033.1"/>
    </source>
</evidence>
<dbReference type="SUPFAM" id="SSF88946">
    <property type="entry name" value="Sigma2 domain of RNA polymerase sigma factors"/>
    <property type="match status" value="1"/>
</dbReference>
<comment type="caution">
    <text evidence="8">The sequence shown here is derived from an EMBL/GenBank/DDBJ whole genome shotgun (WGS) entry which is preliminary data.</text>
</comment>
<evidence type="ECO:0000313" key="9">
    <source>
        <dbReference type="Proteomes" id="UP000176244"/>
    </source>
</evidence>
<gene>
    <name evidence="8" type="primary">ylaC</name>
    <name evidence="8" type="ORF">ACWI_16190</name>
</gene>
<dbReference type="CDD" id="cd06171">
    <property type="entry name" value="Sigma70_r4"/>
    <property type="match status" value="1"/>
</dbReference>
<sequence length="180" mass="21105">MSKENSEKQFKRIYTQYVDEIYQYVFLRTGLNAGIAEDLTQDIFLDVFKGLSRFKGLSSERTWVYKITRNKVNDFYRKHYRQCLESTHLEDDRTAEIGDPKQDLDDLVEKTFESACIIDCLNQLPEHYKLVLLLKYIDARSVKEIATITDKSPKAIENILLRAKAGFIKAYQTQQAEEMQ</sequence>
<dbReference type="AlphaFoldDB" id="A0A1F2PI73"/>
<feature type="domain" description="RNA polymerase sigma factor 70 region 4 type 2" evidence="7">
    <location>
        <begin position="115"/>
        <end position="165"/>
    </location>
</feature>
<dbReference type="Pfam" id="PF04542">
    <property type="entry name" value="Sigma70_r2"/>
    <property type="match status" value="1"/>
</dbReference>
<organism evidence="8 9">
    <name type="scientific">Acetobacterium wieringae</name>
    <dbReference type="NCBI Taxonomy" id="52694"/>
    <lineage>
        <taxon>Bacteria</taxon>
        <taxon>Bacillati</taxon>
        <taxon>Bacillota</taxon>
        <taxon>Clostridia</taxon>
        <taxon>Eubacteriales</taxon>
        <taxon>Eubacteriaceae</taxon>
        <taxon>Acetobacterium</taxon>
    </lineage>
</organism>
<dbReference type="NCBIfam" id="TIGR02937">
    <property type="entry name" value="sigma70-ECF"/>
    <property type="match status" value="1"/>
</dbReference>
<dbReference type="Gene3D" id="1.10.1740.10">
    <property type="match status" value="1"/>
</dbReference>
<dbReference type="InterPro" id="IPR007627">
    <property type="entry name" value="RNA_pol_sigma70_r2"/>
</dbReference>
<dbReference type="STRING" id="52694.ACWI_16190"/>
<dbReference type="GO" id="GO:0006352">
    <property type="term" value="P:DNA-templated transcription initiation"/>
    <property type="evidence" value="ECO:0007669"/>
    <property type="project" value="InterPro"/>
</dbReference>
<dbReference type="GO" id="GO:0003677">
    <property type="term" value="F:DNA binding"/>
    <property type="evidence" value="ECO:0007669"/>
    <property type="project" value="UniProtKB-KW"/>
</dbReference>
<dbReference type="Gene3D" id="1.10.10.10">
    <property type="entry name" value="Winged helix-like DNA-binding domain superfamily/Winged helix DNA-binding domain"/>
    <property type="match status" value="1"/>
</dbReference>
<dbReference type="PANTHER" id="PTHR43133">
    <property type="entry name" value="RNA POLYMERASE ECF-TYPE SIGMA FACTO"/>
    <property type="match status" value="1"/>
</dbReference>
<evidence type="ECO:0000256" key="5">
    <source>
        <dbReference type="ARBA" id="ARBA00023163"/>
    </source>
</evidence>
<evidence type="ECO:0000259" key="6">
    <source>
        <dbReference type="Pfam" id="PF04542"/>
    </source>
</evidence>
<feature type="domain" description="RNA polymerase sigma-70 region 2" evidence="6">
    <location>
        <begin position="13"/>
        <end position="81"/>
    </location>
</feature>
<dbReference type="Pfam" id="PF08281">
    <property type="entry name" value="Sigma70_r4_2"/>
    <property type="match status" value="1"/>
</dbReference>
<keyword evidence="4" id="KW-0238">DNA-binding</keyword>
<dbReference type="InterPro" id="IPR036388">
    <property type="entry name" value="WH-like_DNA-bd_sf"/>
</dbReference>
<keyword evidence="3" id="KW-0731">Sigma factor</keyword>
<evidence type="ECO:0000259" key="7">
    <source>
        <dbReference type="Pfam" id="PF08281"/>
    </source>
</evidence>
<evidence type="ECO:0000256" key="1">
    <source>
        <dbReference type="ARBA" id="ARBA00010641"/>
    </source>
</evidence>